<dbReference type="GO" id="GO:0007218">
    <property type="term" value="P:neuropeptide signaling pathway"/>
    <property type="evidence" value="ECO:0007669"/>
    <property type="project" value="TreeGrafter"/>
</dbReference>
<evidence type="ECO:0000256" key="4">
    <source>
        <dbReference type="ARBA" id="ARBA00022989"/>
    </source>
</evidence>
<evidence type="ECO:0000256" key="12">
    <source>
        <dbReference type="SAM" id="Phobius"/>
    </source>
</evidence>
<dbReference type="InterPro" id="IPR001418">
    <property type="entry name" value="Opioid_rcpt"/>
</dbReference>
<sequence>MGSSNAISTTESFYSDMDNATCYSMDANDSYGMENLTCPRMDQSPDPFHLAVGILYQFVFIIGVLGNGTVLYVITKYAKMKTVTNWYIFNLALSDMLFLTSIPFYSISVIFVCWPFGAILCRICSFLDTLNMYTGINCLVVMSVDRFIAVCCSMKASKYRNPRTALIVNICVWLVSSTCTVPILIMTQYNPCNQNCGLSYELLGNPFKVAIFHIIYMSLLGFFIPLMIIAVCYILIVIRLRVVSVRTGKMEKSRKVNRLVLGVVLVFIACWGPFYTLRITLAIYPNLSFVLRDVIRYFFDLTQTMGYINSCANCFLYAFLSESFKKSFQAAWFCSKSRDTNSDLTNSSGYVLRGGRRERMIRKEIDKLSCFRKWSKLRSQEDKFDDENYLSGAQHHSYPMTTVTTAVSDACRSQE</sequence>
<comment type="caution">
    <text evidence="14">The sequence shown here is derived from an EMBL/GenBank/DDBJ whole genome shotgun (WGS) entry which is preliminary data.</text>
</comment>
<keyword evidence="8 11" id="KW-0675">Receptor</keyword>
<dbReference type="AlphaFoldDB" id="A0A9Q1H9I5"/>
<dbReference type="PROSITE" id="PS00237">
    <property type="entry name" value="G_PROTEIN_RECEP_F1_1"/>
    <property type="match status" value="1"/>
</dbReference>
<evidence type="ECO:0000256" key="2">
    <source>
        <dbReference type="ARBA" id="ARBA00022475"/>
    </source>
</evidence>
<dbReference type="Pfam" id="PF00001">
    <property type="entry name" value="7tm_1"/>
    <property type="match status" value="1"/>
</dbReference>
<dbReference type="PROSITE" id="PS50262">
    <property type="entry name" value="G_PROTEIN_RECEP_F1_2"/>
    <property type="match status" value="1"/>
</dbReference>
<dbReference type="SUPFAM" id="SSF81321">
    <property type="entry name" value="Family A G protein-coupled receptor-like"/>
    <property type="match status" value="1"/>
</dbReference>
<reference evidence="14" key="1">
    <citation type="submission" date="2021-10" db="EMBL/GenBank/DDBJ databases">
        <title>Tropical sea cucumber genome reveals ecological adaptation and Cuvierian tubules defense mechanism.</title>
        <authorList>
            <person name="Chen T."/>
        </authorList>
    </citation>
    <scope>NUCLEOTIDE SEQUENCE</scope>
    <source>
        <strain evidence="14">Nanhai2018</strain>
        <tissue evidence="14">Muscle</tissue>
    </source>
</reference>
<keyword evidence="4 12" id="KW-1133">Transmembrane helix</keyword>
<dbReference type="PANTHER" id="PTHR24229:SF40">
    <property type="entry name" value="ALLATOSTATIN C RECEPTOR 1-RELATED"/>
    <property type="match status" value="1"/>
</dbReference>
<keyword evidence="6 12" id="KW-0472">Membrane</keyword>
<dbReference type="GO" id="GO:0004985">
    <property type="term" value="F:G protein-coupled opioid receptor activity"/>
    <property type="evidence" value="ECO:0007669"/>
    <property type="project" value="InterPro"/>
</dbReference>
<feature type="transmembrane region" description="Helical" evidence="12">
    <location>
        <begin position="166"/>
        <end position="189"/>
    </location>
</feature>
<evidence type="ECO:0000256" key="10">
    <source>
        <dbReference type="ARBA" id="ARBA00023288"/>
    </source>
</evidence>
<dbReference type="GO" id="GO:0042923">
    <property type="term" value="F:neuropeptide binding"/>
    <property type="evidence" value="ECO:0007669"/>
    <property type="project" value="TreeGrafter"/>
</dbReference>
<comment type="subcellular location">
    <subcellularLocation>
        <location evidence="1">Cell membrane</location>
        <topology evidence="1">Multi-pass membrane protein</topology>
    </subcellularLocation>
</comment>
<dbReference type="GO" id="GO:0043005">
    <property type="term" value="C:neuron projection"/>
    <property type="evidence" value="ECO:0007669"/>
    <property type="project" value="TreeGrafter"/>
</dbReference>
<feature type="domain" description="G-protein coupled receptors family 1 profile" evidence="13">
    <location>
        <begin position="66"/>
        <end position="317"/>
    </location>
</feature>
<gene>
    <name evidence="14" type="ORF">HOLleu_18547</name>
</gene>
<keyword evidence="2" id="KW-1003">Cell membrane</keyword>
<evidence type="ECO:0000313" key="14">
    <source>
        <dbReference type="EMBL" id="KAJ8037665.1"/>
    </source>
</evidence>
<name>A0A9Q1H9I5_HOLLE</name>
<dbReference type="Proteomes" id="UP001152320">
    <property type="component" value="Chromosome 8"/>
</dbReference>
<evidence type="ECO:0000256" key="6">
    <source>
        <dbReference type="ARBA" id="ARBA00023136"/>
    </source>
</evidence>
<keyword evidence="10" id="KW-0449">Lipoprotein</keyword>
<accession>A0A9Q1H9I5</accession>
<dbReference type="Gene3D" id="1.20.1070.10">
    <property type="entry name" value="Rhodopsin 7-helix transmembrane proteins"/>
    <property type="match status" value="1"/>
</dbReference>
<evidence type="ECO:0000256" key="5">
    <source>
        <dbReference type="ARBA" id="ARBA00023040"/>
    </source>
</evidence>
<feature type="transmembrane region" description="Helical" evidence="12">
    <location>
        <begin position="304"/>
        <end position="320"/>
    </location>
</feature>
<evidence type="ECO:0000313" key="15">
    <source>
        <dbReference type="Proteomes" id="UP001152320"/>
    </source>
</evidence>
<dbReference type="EMBL" id="JAIZAY010000008">
    <property type="protein sequence ID" value="KAJ8037665.1"/>
    <property type="molecule type" value="Genomic_DNA"/>
</dbReference>
<comment type="similarity">
    <text evidence="11">Belongs to the G-protein coupled receptor 1 family.</text>
</comment>
<dbReference type="InterPro" id="IPR000276">
    <property type="entry name" value="GPCR_Rhodpsn"/>
</dbReference>
<keyword evidence="3 11" id="KW-0812">Transmembrane</keyword>
<evidence type="ECO:0000256" key="3">
    <source>
        <dbReference type="ARBA" id="ARBA00022692"/>
    </source>
</evidence>
<dbReference type="OrthoDB" id="6076970at2759"/>
<organism evidence="14 15">
    <name type="scientific">Holothuria leucospilota</name>
    <name type="common">Black long sea cucumber</name>
    <name type="synonym">Mertensiothuria leucospilota</name>
    <dbReference type="NCBI Taxonomy" id="206669"/>
    <lineage>
        <taxon>Eukaryota</taxon>
        <taxon>Metazoa</taxon>
        <taxon>Echinodermata</taxon>
        <taxon>Eleutherozoa</taxon>
        <taxon>Echinozoa</taxon>
        <taxon>Holothuroidea</taxon>
        <taxon>Aspidochirotacea</taxon>
        <taxon>Aspidochirotida</taxon>
        <taxon>Holothuriidae</taxon>
        <taxon>Holothuria</taxon>
    </lineage>
</organism>
<dbReference type="InterPro" id="IPR017452">
    <property type="entry name" value="GPCR_Rhodpsn_7TM"/>
</dbReference>
<keyword evidence="15" id="KW-1185">Reference proteome</keyword>
<feature type="transmembrane region" description="Helical" evidence="12">
    <location>
        <begin position="132"/>
        <end position="154"/>
    </location>
</feature>
<keyword evidence="7" id="KW-0564">Palmitate</keyword>
<feature type="transmembrane region" description="Helical" evidence="12">
    <location>
        <begin position="54"/>
        <end position="75"/>
    </location>
</feature>
<evidence type="ECO:0000256" key="9">
    <source>
        <dbReference type="ARBA" id="ARBA00023224"/>
    </source>
</evidence>
<dbReference type="GO" id="GO:0005886">
    <property type="term" value="C:plasma membrane"/>
    <property type="evidence" value="ECO:0007669"/>
    <property type="project" value="UniProtKB-SubCell"/>
</dbReference>
<evidence type="ECO:0000256" key="7">
    <source>
        <dbReference type="ARBA" id="ARBA00023139"/>
    </source>
</evidence>
<feature type="transmembrane region" description="Helical" evidence="12">
    <location>
        <begin position="209"/>
        <end position="238"/>
    </location>
</feature>
<dbReference type="PRINTS" id="PR00384">
    <property type="entry name" value="OPIOIDR"/>
</dbReference>
<keyword evidence="9 11" id="KW-0807">Transducer</keyword>
<dbReference type="PANTHER" id="PTHR24229">
    <property type="entry name" value="NEUROPEPTIDES RECEPTOR"/>
    <property type="match status" value="1"/>
</dbReference>
<dbReference type="PRINTS" id="PR00237">
    <property type="entry name" value="GPCRRHODOPSN"/>
</dbReference>
<evidence type="ECO:0000256" key="8">
    <source>
        <dbReference type="ARBA" id="ARBA00023170"/>
    </source>
</evidence>
<evidence type="ECO:0000256" key="1">
    <source>
        <dbReference type="ARBA" id="ARBA00004651"/>
    </source>
</evidence>
<proteinExistence type="inferred from homology"/>
<feature type="transmembrane region" description="Helical" evidence="12">
    <location>
        <begin position="259"/>
        <end position="284"/>
    </location>
</feature>
<evidence type="ECO:0000259" key="13">
    <source>
        <dbReference type="PROSITE" id="PS50262"/>
    </source>
</evidence>
<keyword evidence="5 11" id="KW-0297">G-protein coupled receptor</keyword>
<protein>
    <submittedName>
        <fullName evidence="14">Somatostatin receptor type 4</fullName>
    </submittedName>
</protein>
<feature type="transmembrane region" description="Helical" evidence="12">
    <location>
        <begin position="96"/>
        <end position="120"/>
    </location>
</feature>
<evidence type="ECO:0000256" key="11">
    <source>
        <dbReference type="RuleBase" id="RU000688"/>
    </source>
</evidence>